<reference evidence="1 2" key="1">
    <citation type="journal article" date="2021" name="Hortic Res">
        <title>High-quality reference genome and annotation aids understanding of berry development for evergreen blueberry (Vaccinium darrowii).</title>
        <authorList>
            <person name="Yu J."/>
            <person name="Hulse-Kemp A.M."/>
            <person name="Babiker E."/>
            <person name="Staton M."/>
        </authorList>
    </citation>
    <scope>NUCLEOTIDE SEQUENCE [LARGE SCALE GENOMIC DNA]</scope>
    <source>
        <strain evidence="2">cv. NJ 8807/NJ 8810</strain>
        <tissue evidence="1">Young leaf</tissue>
    </source>
</reference>
<dbReference type="EMBL" id="CM037162">
    <property type="protein sequence ID" value="KAH7862773.1"/>
    <property type="molecule type" value="Genomic_DNA"/>
</dbReference>
<sequence length="192" mass="21797">MDNVRDLLSSHELDKISPLSAPDLRLLIDRLQIHSLHIKSKVHDYILSDHPINVEIREAVANGVTYWCGCIDASRYPHDSIQPTASHFNSEAQNAPEMNPYTSLHHPNSPSSMAAETFCCCQWKTEKSRFWQRSELHQHLKPAHCCNFAIGKNLRSSSDVFVEGVVIEDLGTGREMVKVVWWVVLLVVTRVV</sequence>
<evidence type="ECO:0000313" key="1">
    <source>
        <dbReference type="EMBL" id="KAH7862773.1"/>
    </source>
</evidence>
<gene>
    <name evidence="1" type="ORF">Vadar_009281</name>
</gene>
<comment type="caution">
    <text evidence="1">The sequence shown here is derived from an EMBL/GenBank/DDBJ whole genome shotgun (WGS) entry which is preliminary data.</text>
</comment>
<proteinExistence type="predicted"/>
<keyword evidence="2" id="KW-1185">Reference proteome</keyword>
<dbReference type="Proteomes" id="UP000828048">
    <property type="component" value="Chromosome 12"/>
</dbReference>
<protein>
    <submittedName>
        <fullName evidence="1">Uncharacterized protein</fullName>
    </submittedName>
</protein>
<accession>A0ACB7ZBH6</accession>
<name>A0ACB7ZBH6_9ERIC</name>
<organism evidence="1 2">
    <name type="scientific">Vaccinium darrowii</name>
    <dbReference type="NCBI Taxonomy" id="229202"/>
    <lineage>
        <taxon>Eukaryota</taxon>
        <taxon>Viridiplantae</taxon>
        <taxon>Streptophyta</taxon>
        <taxon>Embryophyta</taxon>
        <taxon>Tracheophyta</taxon>
        <taxon>Spermatophyta</taxon>
        <taxon>Magnoliopsida</taxon>
        <taxon>eudicotyledons</taxon>
        <taxon>Gunneridae</taxon>
        <taxon>Pentapetalae</taxon>
        <taxon>asterids</taxon>
        <taxon>Ericales</taxon>
        <taxon>Ericaceae</taxon>
        <taxon>Vaccinioideae</taxon>
        <taxon>Vaccinieae</taxon>
        <taxon>Vaccinium</taxon>
    </lineage>
</organism>
<evidence type="ECO:0000313" key="2">
    <source>
        <dbReference type="Proteomes" id="UP000828048"/>
    </source>
</evidence>